<dbReference type="CDD" id="cd08513">
    <property type="entry name" value="PBP2_thermophilic_Hb8_like"/>
    <property type="match status" value="1"/>
</dbReference>
<gene>
    <name evidence="6" type="ORF">A2943_02565</name>
</gene>
<dbReference type="InterPro" id="IPR030678">
    <property type="entry name" value="Peptide/Ni-bd"/>
</dbReference>
<evidence type="ECO:0000256" key="1">
    <source>
        <dbReference type="ARBA" id="ARBA00005695"/>
    </source>
</evidence>
<dbReference type="Proteomes" id="UP000176185">
    <property type="component" value="Unassembled WGS sequence"/>
</dbReference>
<evidence type="ECO:0000256" key="4">
    <source>
        <dbReference type="SAM" id="Phobius"/>
    </source>
</evidence>
<dbReference type="PIRSF" id="PIRSF002741">
    <property type="entry name" value="MppA"/>
    <property type="match status" value="1"/>
</dbReference>
<dbReference type="Gene3D" id="3.90.76.10">
    <property type="entry name" value="Dipeptide-binding Protein, Domain 1"/>
    <property type="match status" value="1"/>
</dbReference>
<name>A0A1F4XGN5_9BACT</name>
<dbReference type="EMBL" id="MEWX01000014">
    <property type="protein sequence ID" value="OGC80744.1"/>
    <property type="molecule type" value="Genomic_DNA"/>
</dbReference>
<dbReference type="STRING" id="1797243.A2943_02565"/>
<comment type="similarity">
    <text evidence="1">Belongs to the bacterial solute-binding protein 5 family.</text>
</comment>
<dbReference type="GO" id="GO:0043190">
    <property type="term" value="C:ATP-binding cassette (ABC) transporter complex"/>
    <property type="evidence" value="ECO:0007669"/>
    <property type="project" value="InterPro"/>
</dbReference>
<keyword evidence="2" id="KW-0813">Transport</keyword>
<dbReference type="InterPro" id="IPR039424">
    <property type="entry name" value="SBP_5"/>
</dbReference>
<sequence length="590" mass="65138">MREFWRSASRSAHLPFIQTTEEILHSFTASGRVLFYLFAGMLVVSSFGLLYILNQSLLVAVPSPGGSYAEGIIGSPRFINPILAISDADRDLVSLVYSGLLRATPDGRYLPDLAARYEVSEDGTSYTFVLRPDASFHDGAPVTADDIVFTVLKIQNPTLKSPLRVNWDGVEVEKVDERTVRFTLTSPYAPFVKNLTLGILPGHLWGGVADEEFPFSELNTSPVGSGPFKISSISRSSAGIPSSYDLQPFANYALGGPYLKHIVLHFYQSEAALIDALKTGEVDAASGTSPSLLTDLPEGTHTERAPLNRIFGVFFNQNQSEVLRDRDVRVALGESLDRQKIVSEVLAGYGTLLQEPVPPNLLTQTEDNVMLQAVEGRDPALAAREGLLSRGWVAGENGILQKTTGSGKTKKTTVLSFSLATGNVPELRVAAEALRRSWSQMGAAVEVKIFDQGDLSQNVIRPRKYDALLFGEVIGRELDLFPFWHSSQRNDPGLNIALYANSTVDRTLEQLRETGNPEERMALYQKFVTEFKKDLPALILYAPDFVYSVPDTIQGLELGFIEVSSDRFLSILDWHTQTDYVWPFFVTTRN</sequence>
<comment type="caution">
    <text evidence="6">The sequence shown here is derived from an EMBL/GenBank/DDBJ whole genome shotgun (WGS) entry which is preliminary data.</text>
</comment>
<accession>A0A1F4XGN5</accession>
<evidence type="ECO:0000313" key="7">
    <source>
        <dbReference type="Proteomes" id="UP000176185"/>
    </source>
</evidence>
<evidence type="ECO:0000256" key="2">
    <source>
        <dbReference type="ARBA" id="ARBA00022448"/>
    </source>
</evidence>
<keyword evidence="4" id="KW-0472">Membrane</keyword>
<dbReference type="PANTHER" id="PTHR30290">
    <property type="entry name" value="PERIPLASMIC BINDING COMPONENT OF ABC TRANSPORTER"/>
    <property type="match status" value="1"/>
</dbReference>
<reference evidence="6 7" key="1">
    <citation type="journal article" date="2016" name="Nat. Commun.">
        <title>Thousands of microbial genomes shed light on interconnected biogeochemical processes in an aquifer system.</title>
        <authorList>
            <person name="Anantharaman K."/>
            <person name="Brown C.T."/>
            <person name="Hug L.A."/>
            <person name="Sharon I."/>
            <person name="Castelle C.J."/>
            <person name="Probst A.J."/>
            <person name="Thomas B.C."/>
            <person name="Singh A."/>
            <person name="Wilkins M.J."/>
            <person name="Karaoz U."/>
            <person name="Brodie E.L."/>
            <person name="Williams K.H."/>
            <person name="Hubbard S.S."/>
            <person name="Banfield J.F."/>
        </authorList>
    </citation>
    <scope>NUCLEOTIDE SEQUENCE [LARGE SCALE GENOMIC DNA]</scope>
</reference>
<evidence type="ECO:0000313" key="6">
    <source>
        <dbReference type="EMBL" id="OGC80744.1"/>
    </source>
</evidence>
<dbReference type="GO" id="GO:0042597">
    <property type="term" value="C:periplasmic space"/>
    <property type="evidence" value="ECO:0007669"/>
    <property type="project" value="UniProtKB-ARBA"/>
</dbReference>
<dbReference type="AlphaFoldDB" id="A0A1F4XGN5"/>
<evidence type="ECO:0000259" key="5">
    <source>
        <dbReference type="Pfam" id="PF00496"/>
    </source>
</evidence>
<keyword evidence="4" id="KW-0812">Transmembrane</keyword>
<dbReference type="SUPFAM" id="SSF53850">
    <property type="entry name" value="Periplasmic binding protein-like II"/>
    <property type="match status" value="1"/>
</dbReference>
<feature type="domain" description="Solute-binding protein family 5" evidence="5">
    <location>
        <begin position="110"/>
        <end position="471"/>
    </location>
</feature>
<dbReference type="GO" id="GO:1904680">
    <property type="term" value="F:peptide transmembrane transporter activity"/>
    <property type="evidence" value="ECO:0007669"/>
    <property type="project" value="TreeGrafter"/>
</dbReference>
<protein>
    <recommendedName>
        <fullName evidence="5">Solute-binding protein family 5 domain-containing protein</fullName>
    </recommendedName>
</protein>
<dbReference type="Gene3D" id="3.10.105.10">
    <property type="entry name" value="Dipeptide-binding Protein, Domain 3"/>
    <property type="match status" value="1"/>
</dbReference>
<dbReference type="InterPro" id="IPR000914">
    <property type="entry name" value="SBP_5_dom"/>
</dbReference>
<organism evidence="6 7">
    <name type="scientific">Candidatus Adlerbacteria bacterium RIFCSPLOWO2_01_FULL_51_16</name>
    <dbReference type="NCBI Taxonomy" id="1797243"/>
    <lineage>
        <taxon>Bacteria</taxon>
        <taxon>Candidatus Adleribacteriota</taxon>
    </lineage>
</organism>
<keyword evidence="4" id="KW-1133">Transmembrane helix</keyword>
<keyword evidence="3" id="KW-0732">Signal</keyword>
<dbReference type="Pfam" id="PF00496">
    <property type="entry name" value="SBP_bac_5"/>
    <property type="match status" value="1"/>
</dbReference>
<evidence type="ECO:0000256" key="3">
    <source>
        <dbReference type="ARBA" id="ARBA00022729"/>
    </source>
</evidence>
<dbReference type="GO" id="GO:0015833">
    <property type="term" value="P:peptide transport"/>
    <property type="evidence" value="ECO:0007669"/>
    <property type="project" value="TreeGrafter"/>
</dbReference>
<dbReference type="PANTHER" id="PTHR30290:SF9">
    <property type="entry name" value="OLIGOPEPTIDE-BINDING PROTEIN APPA"/>
    <property type="match status" value="1"/>
</dbReference>
<proteinExistence type="inferred from homology"/>
<feature type="transmembrane region" description="Helical" evidence="4">
    <location>
        <begin position="33"/>
        <end position="53"/>
    </location>
</feature>
<dbReference type="Gene3D" id="3.40.190.10">
    <property type="entry name" value="Periplasmic binding protein-like II"/>
    <property type="match status" value="1"/>
</dbReference>